<evidence type="ECO:0000313" key="2">
    <source>
        <dbReference type="EMBL" id="GCA72932.1"/>
    </source>
</evidence>
<keyword evidence="1" id="KW-1133">Transmembrane helix</keyword>
<dbReference type="EMBL" id="BHVO01000151">
    <property type="protein sequence ID" value="GCA72932.1"/>
    <property type="molecule type" value="Genomic_DNA"/>
</dbReference>
<name>A0A5A5RIC9_MICAE</name>
<evidence type="ECO:0000313" key="3">
    <source>
        <dbReference type="Proteomes" id="UP000323569"/>
    </source>
</evidence>
<reference evidence="2 3" key="1">
    <citation type="submission" date="2018-09" db="EMBL/GenBank/DDBJ databases">
        <title>Evolutionary history of phycoerythrin pigmentation in the water bloom-forming cyanobacterium Microcystis aeruginosa.</title>
        <authorList>
            <person name="Tanabe Y."/>
            <person name="Tanabe Y."/>
            <person name="Yamaguchi H."/>
        </authorList>
    </citation>
    <scope>NUCLEOTIDE SEQUENCE [LARGE SCALE GENOMIC DNA]</scope>
    <source>
        <strain evidence="2 3">NIES-2519</strain>
    </source>
</reference>
<dbReference type="AlphaFoldDB" id="A0A5A5RIC9"/>
<proteinExistence type="predicted"/>
<gene>
    <name evidence="2" type="ORF">MiYa_04487</name>
</gene>
<organism evidence="2 3">
    <name type="scientific">Microcystis aeruginosa NIES-2519</name>
    <dbReference type="NCBI Taxonomy" id="2303981"/>
    <lineage>
        <taxon>Bacteria</taxon>
        <taxon>Bacillati</taxon>
        <taxon>Cyanobacteriota</taxon>
        <taxon>Cyanophyceae</taxon>
        <taxon>Oscillatoriophycideae</taxon>
        <taxon>Chroococcales</taxon>
        <taxon>Microcystaceae</taxon>
        <taxon>Microcystis</taxon>
    </lineage>
</organism>
<keyword evidence="1" id="KW-0812">Transmembrane</keyword>
<comment type="caution">
    <text evidence="2">The sequence shown here is derived from an EMBL/GenBank/DDBJ whole genome shotgun (WGS) entry which is preliminary data.</text>
</comment>
<accession>A0A5A5RIC9</accession>
<dbReference type="Proteomes" id="UP000323569">
    <property type="component" value="Unassembled WGS sequence"/>
</dbReference>
<feature type="transmembrane region" description="Helical" evidence="1">
    <location>
        <begin position="16"/>
        <end position="38"/>
    </location>
</feature>
<sequence>MAELGLPDLSLNSTNPILFCQLLSTFIDLMFTFAEVFCKEILQFRFYA</sequence>
<protein>
    <submittedName>
        <fullName evidence="2">Uncharacterized protein</fullName>
    </submittedName>
</protein>
<evidence type="ECO:0000256" key="1">
    <source>
        <dbReference type="SAM" id="Phobius"/>
    </source>
</evidence>
<keyword evidence="1" id="KW-0472">Membrane</keyword>